<feature type="region of interest" description="Disordered" evidence="1">
    <location>
        <begin position="880"/>
        <end position="910"/>
    </location>
</feature>
<keyword evidence="3" id="KW-0732">Signal</keyword>
<keyword evidence="2" id="KW-0472">Membrane</keyword>
<name>A0A6F9DIZ5_9ASCI</name>
<feature type="compositionally biased region" description="Basic and acidic residues" evidence="1">
    <location>
        <begin position="443"/>
        <end position="457"/>
    </location>
</feature>
<protein>
    <submittedName>
        <fullName evidence="4">Uncharacterized protein LOC101242916</fullName>
    </submittedName>
</protein>
<sequence>MELLHCFVIIGLATLSVLCPTCVGSTLSCPTDMDAADHMCGERCEIIDNVTKSENVYGKILDSYLEYRQVMFVRNSCGKFQWDFSSAVLEARHIMLTIYATDVDETGIYEDEVYDILLDGNITSFRPVPGCCGVPLQANNCTAKISLTERHQLFFSLSLFRVRSFSDLDPTHCWPFMKPDLVDKTTDIAATETVQRFHTLNPPPIFPPIPSVRPPTVFEKYVGRIEAPKYASVCMFDMPKDEVMKNNSVESPYNIDSELFNRGVFHMYGYYYTNDRVYHASTPDETVQCATRSFGDSPNNTVYNMSSSNPDNSTFTCMVLWTSLNDSDQLMVKCMPHNETYLYIPVSDHKEFVENLTIIVVVSTVGTTLLVVIVIAVLWRWKRKLHRELKDSRKVPTHLDDVMNNDSGWFVEKRSGNMYDVESVDVIQKREYQNFSYIGDGQDKCDQQPNYHNKEAASHGTSSSVNSDYIQKQSISDFSSPSSDFVLSQSNDSLDSKRAVPVFHDSGLGSGESIPPSSRMLSAVNTQLSLSKLISESDQMKPDTEPKYSENSYDSGVGSGGSSYCDSAKPQLVTPEITHTGPAQPTKDTTQSSELKNDSQLDPKKHENRDVRINDRRSPVFLYNAKKAEESSKVLPGGNEPQQPASPPLTAVSCTDSGYPESPLTSHGDGSESDEDMTYVRKHDIVCDVTNTYLSKEELAQCCDGEHLQKDLYGDTDTEDTSNYDRTDVVSKNPAPHIDTADFDKNIPNRSEPSQHVNKAYSPTLPMINIVAMDTAEYVEKQDSEKPTSKEAEIDHKTIKQTSNRNLYNHIDESLTDNDPDHVVNTHDSQYVDKTEFGEKCDYGLRLNEEVSSKIQQTQGQPIDDVDVLDNDSGYLNKSDLGRKLGYNEADNNSQMQTEISDQEDAHDSPYVDKLELGIRLGYEKDPKEAHFKKDTQTNVSNDNKTSQQKVYDRCDLNDKDCGNKCHVGPYLDKQTLLPITDRPAYDTPYLDKQTLQPIENICFAQQGEGNFVKKEIA</sequence>
<feature type="region of interest" description="Disordered" evidence="1">
    <location>
        <begin position="533"/>
        <end position="676"/>
    </location>
</feature>
<feature type="compositionally biased region" description="Polar residues" evidence="1">
    <location>
        <begin position="890"/>
        <end position="900"/>
    </location>
</feature>
<feature type="region of interest" description="Disordered" evidence="1">
    <location>
        <begin position="928"/>
        <end position="950"/>
    </location>
</feature>
<evidence type="ECO:0000313" key="4">
    <source>
        <dbReference type="EMBL" id="CAB3263109.1"/>
    </source>
</evidence>
<gene>
    <name evidence="4" type="primary">LOC101242916</name>
</gene>
<keyword evidence="2" id="KW-1133">Transmembrane helix</keyword>
<feature type="region of interest" description="Disordered" evidence="1">
    <location>
        <begin position="713"/>
        <end position="759"/>
    </location>
</feature>
<feature type="compositionally biased region" description="Basic and acidic residues" evidence="1">
    <location>
        <begin position="538"/>
        <end position="548"/>
    </location>
</feature>
<feature type="region of interest" description="Disordered" evidence="1">
    <location>
        <begin position="443"/>
        <end position="465"/>
    </location>
</feature>
<dbReference type="EMBL" id="LR787247">
    <property type="protein sequence ID" value="CAB3263109.1"/>
    <property type="molecule type" value="mRNA"/>
</dbReference>
<evidence type="ECO:0000256" key="2">
    <source>
        <dbReference type="SAM" id="Phobius"/>
    </source>
</evidence>
<feature type="compositionally biased region" description="Polar residues" evidence="1">
    <location>
        <begin position="937"/>
        <end position="950"/>
    </location>
</feature>
<feature type="compositionally biased region" description="Polar residues" evidence="1">
    <location>
        <begin position="748"/>
        <end position="757"/>
    </location>
</feature>
<feature type="chain" id="PRO_5026130257" evidence="3">
    <location>
        <begin position="25"/>
        <end position="1018"/>
    </location>
</feature>
<feature type="transmembrane region" description="Helical" evidence="2">
    <location>
        <begin position="356"/>
        <end position="379"/>
    </location>
</feature>
<feature type="signal peptide" evidence="3">
    <location>
        <begin position="1"/>
        <end position="24"/>
    </location>
</feature>
<keyword evidence="2" id="KW-0812">Transmembrane</keyword>
<feature type="compositionally biased region" description="Low complexity" evidence="1">
    <location>
        <begin position="552"/>
        <end position="567"/>
    </location>
</feature>
<evidence type="ECO:0000256" key="3">
    <source>
        <dbReference type="SAM" id="SignalP"/>
    </source>
</evidence>
<feature type="compositionally biased region" description="Polar residues" evidence="1">
    <location>
        <begin position="581"/>
        <end position="594"/>
    </location>
</feature>
<proteinExistence type="evidence at transcript level"/>
<feature type="compositionally biased region" description="Basic and acidic residues" evidence="1">
    <location>
        <begin position="595"/>
        <end position="618"/>
    </location>
</feature>
<organism evidence="4">
    <name type="scientific">Phallusia mammillata</name>
    <dbReference type="NCBI Taxonomy" id="59560"/>
    <lineage>
        <taxon>Eukaryota</taxon>
        <taxon>Metazoa</taxon>
        <taxon>Chordata</taxon>
        <taxon>Tunicata</taxon>
        <taxon>Ascidiacea</taxon>
        <taxon>Phlebobranchia</taxon>
        <taxon>Ascidiidae</taxon>
        <taxon>Phallusia</taxon>
    </lineage>
</organism>
<dbReference type="AlphaFoldDB" id="A0A6F9DIZ5"/>
<reference evidence="4" key="1">
    <citation type="submission" date="2020-04" db="EMBL/GenBank/DDBJ databases">
        <authorList>
            <person name="Neveu A P."/>
        </authorList>
    </citation>
    <scope>NUCLEOTIDE SEQUENCE</scope>
    <source>
        <tissue evidence="4">Whole embryo</tissue>
    </source>
</reference>
<evidence type="ECO:0000256" key="1">
    <source>
        <dbReference type="SAM" id="MobiDB-lite"/>
    </source>
</evidence>
<accession>A0A6F9DIZ5</accession>